<protein>
    <submittedName>
        <fullName evidence="1">Uncharacterized protein</fullName>
    </submittedName>
</protein>
<dbReference type="VEuPathDB" id="ToxoDB:CSUI_001848"/>
<evidence type="ECO:0000313" key="2">
    <source>
        <dbReference type="Proteomes" id="UP000221165"/>
    </source>
</evidence>
<sequence>MRKMAMIGRTTPPFLPEREGPFMVEDGSWIAIILALFSSCLHRINDANRQGFLHSTRKEPERKESILVVSSYHGERKGVLSTAIYLSVCLVDVLFICLSSEGRKC</sequence>
<comment type="caution">
    <text evidence="1">The sequence shown here is derived from an EMBL/GenBank/DDBJ whole genome shotgun (WGS) entry which is preliminary data.</text>
</comment>
<dbReference type="GeneID" id="94425262"/>
<name>A0A2C6LBI9_9APIC</name>
<dbReference type="Proteomes" id="UP000221165">
    <property type="component" value="Unassembled WGS sequence"/>
</dbReference>
<dbReference type="EMBL" id="MIGC01000746">
    <property type="protein sequence ID" value="PHJ24306.1"/>
    <property type="molecule type" value="Genomic_DNA"/>
</dbReference>
<evidence type="ECO:0000313" key="1">
    <source>
        <dbReference type="EMBL" id="PHJ24306.1"/>
    </source>
</evidence>
<accession>A0A2C6LBI9</accession>
<gene>
    <name evidence="1" type="ORF">CSUI_001848</name>
</gene>
<dbReference type="AlphaFoldDB" id="A0A2C6LBI9"/>
<dbReference type="RefSeq" id="XP_067925979.1">
    <property type="nucleotide sequence ID" value="XM_068062051.1"/>
</dbReference>
<proteinExistence type="predicted"/>
<reference evidence="1 2" key="1">
    <citation type="journal article" date="2017" name="Int. J. Parasitol.">
        <title>The genome of the protozoan parasite Cystoisospora suis and a reverse vaccinology approach to identify vaccine candidates.</title>
        <authorList>
            <person name="Palmieri N."/>
            <person name="Shrestha A."/>
            <person name="Ruttkowski B."/>
            <person name="Beck T."/>
            <person name="Vogl C."/>
            <person name="Tomley F."/>
            <person name="Blake D.P."/>
            <person name="Joachim A."/>
        </authorList>
    </citation>
    <scope>NUCLEOTIDE SEQUENCE [LARGE SCALE GENOMIC DNA]</scope>
    <source>
        <strain evidence="1 2">Wien I</strain>
    </source>
</reference>
<organism evidence="1 2">
    <name type="scientific">Cystoisospora suis</name>
    <dbReference type="NCBI Taxonomy" id="483139"/>
    <lineage>
        <taxon>Eukaryota</taxon>
        <taxon>Sar</taxon>
        <taxon>Alveolata</taxon>
        <taxon>Apicomplexa</taxon>
        <taxon>Conoidasida</taxon>
        <taxon>Coccidia</taxon>
        <taxon>Eucoccidiorida</taxon>
        <taxon>Eimeriorina</taxon>
        <taxon>Sarcocystidae</taxon>
        <taxon>Cystoisospora</taxon>
    </lineage>
</organism>
<keyword evidence="2" id="KW-1185">Reference proteome</keyword>